<evidence type="ECO:0000313" key="4">
    <source>
        <dbReference type="Proteomes" id="UP001390339"/>
    </source>
</evidence>
<keyword evidence="1" id="KW-0378">Hydrolase</keyword>
<comment type="caution">
    <text evidence="3">The sequence shown here is derived from an EMBL/GenBank/DDBJ whole genome shotgun (WGS) entry which is preliminary data.</text>
</comment>
<evidence type="ECO:0000256" key="1">
    <source>
        <dbReference type="ARBA" id="ARBA00022750"/>
    </source>
</evidence>
<dbReference type="PROSITE" id="PS00141">
    <property type="entry name" value="ASP_PROTEASE"/>
    <property type="match status" value="1"/>
</dbReference>
<keyword evidence="1" id="KW-0064">Aspartyl protease</keyword>
<sequence length="304" mass="33084">MESHGQPANGTKESENLQRLDVRCSVLLVGATEGGLIDHATSKGAAGVDHGTAHTSQLEHREICHDTMGEQYLSEPIDTSFPPPRKSLWRHQSALVKDSRAQDHRIHRVIIDTGSDHSAITLAEAKRLGLIPIVTMKKLALVDGSFLEAVSYVILRLCLLEIGLGEVRVNALILPRLPRGHALLIGHTEIMNHNITARIAERQSGWEQTNGPAFAVDPEPSHYLACALFTSRSSEQREDDEKQLEPLEVEAAHVLAIRENSMANMATVPSSSSSARSSTESSCPETCEEGSQDTDLTTPSVTPK</sequence>
<feature type="compositionally biased region" description="Low complexity" evidence="2">
    <location>
        <begin position="270"/>
        <end position="285"/>
    </location>
</feature>
<dbReference type="InterPro" id="IPR021109">
    <property type="entry name" value="Peptidase_aspartic_dom_sf"/>
</dbReference>
<reference evidence="3 4" key="1">
    <citation type="journal article" date="2024" name="IMA Fungus">
        <title>Apiospora arundinis, a panoply of carbohydrate-active enzymes and secondary metabolites.</title>
        <authorList>
            <person name="Sorensen T."/>
            <person name="Petersen C."/>
            <person name="Muurmann A.T."/>
            <person name="Christiansen J.V."/>
            <person name="Brundto M.L."/>
            <person name="Overgaard C.K."/>
            <person name="Boysen A.T."/>
            <person name="Wollenberg R.D."/>
            <person name="Larsen T.O."/>
            <person name="Sorensen J.L."/>
            <person name="Nielsen K.L."/>
            <person name="Sondergaard T.E."/>
        </authorList>
    </citation>
    <scope>NUCLEOTIDE SEQUENCE [LARGE SCALE GENOMIC DNA]</scope>
    <source>
        <strain evidence="3 4">AAU 773</strain>
    </source>
</reference>
<dbReference type="EMBL" id="JAPCWZ010000009">
    <property type="protein sequence ID" value="KAK8850930.1"/>
    <property type="molecule type" value="Genomic_DNA"/>
</dbReference>
<evidence type="ECO:0000256" key="2">
    <source>
        <dbReference type="SAM" id="MobiDB-lite"/>
    </source>
</evidence>
<evidence type="ECO:0008006" key="5">
    <source>
        <dbReference type="Google" id="ProtNLM"/>
    </source>
</evidence>
<gene>
    <name evidence="3" type="ORF">PGQ11_013409</name>
</gene>
<feature type="region of interest" description="Disordered" evidence="2">
    <location>
        <begin position="260"/>
        <end position="304"/>
    </location>
</feature>
<evidence type="ECO:0000313" key="3">
    <source>
        <dbReference type="EMBL" id="KAK8850930.1"/>
    </source>
</evidence>
<dbReference type="Proteomes" id="UP001390339">
    <property type="component" value="Unassembled WGS sequence"/>
</dbReference>
<dbReference type="InterPro" id="IPR001969">
    <property type="entry name" value="Aspartic_peptidase_AS"/>
</dbReference>
<dbReference type="CDD" id="cd00303">
    <property type="entry name" value="retropepsin_like"/>
    <property type="match status" value="1"/>
</dbReference>
<name>A0ABR2HPX7_9PEZI</name>
<keyword evidence="1" id="KW-0645">Protease</keyword>
<dbReference type="SUPFAM" id="SSF50630">
    <property type="entry name" value="Acid proteases"/>
    <property type="match status" value="1"/>
</dbReference>
<protein>
    <recommendedName>
        <fullName evidence="5">Peptidase A2 domain-containing protein</fullName>
    </recommendedName>
</protein>
<keyword evidence="4" id="KW-1185">Reference proteome</keyword>
<proteinExistence type="predicted"/>
<feature type="compositionally biased region" description="Polar residues" evidence="2">
    <location>
        <begin position="293"/>
        <end position="304"/>
    </location>
</feature>
<dbReference type="Gene3D" id="2.40.70.10">
    <property type="entry name" value="Acid Proteases"/>
    <property type="match status" value="1"/>
</dbReference>
<organism evidence="3 4">
    <name type="scientific">Apiospora arundinis</name>
    <dbReference type="NCBI Taxonomy" id="335852"/>
    <lineage>
        <taxon>Eukaryota</taxon>
        <taxon>Fungi</taxon>
        <taxon>Dikarya</taxon>
        <taxon>Ascomycota</taxon>
        <taxon>Pezizomycotina</taxon>
        <taxon>Sordariomycetes</taxon>
        <taxon>Xylariomycetidae</taxon>
        <taxon>Amphisphaeriales</taxon>
        <taxon>Apiosporaceae</taxon>
        <taxon>Apiospora</taxon>
    </lineage>
</organism>
<accession>A0ABR2HPX7</accession>